<evidence type="ECO:0000259" key="1">
    <source>
        <dbReference type="Pfam" id="PF07985"/>
    </source>
</evidence>
<sequence>MDSLYILKQLAFVLNIKEHFGVEEVSSQEPVATDFENRYLNSIGVATPPHDECDQPEEGLGENDVTLFFWHMLLSGHRENVIRANQDRLRNVIVIHDVYIGKGSRWYPLLSEGGKKCKDQHSVWWEEQERMLQRTNPEQTLSKTLCASQKFDENAKSIPLRYEVIKTTPSNELFLWCPFFGMEMLSYPRAKLFED</sequence>
<evidence type="ECO:0000313" key="3">
    <source>
        <dbReference type="Proteomes" id="UP000298663"/>
    </source>
</evidence>
<dbReference type="InterPro" id="IPR012942">
    <property type="entry name" value="SRR1-like"/>
</dbReference>
<organism evidence="2 3">
    <name type="scientific">Steinernema carpocapsae</name>
    <name type="common">Entomopathogenic nematode</name>
    <dbReference type="NCBI Taxonomy" id="34508"/>
    <lineage>
        <taxon>Eukaryota</taxon>
        <taxon>Metazoa</taxon>
        <taxon>Ecdysozoa</taxon>
        <taxon>Nematoda</taxon>
        <taxon>Chromadorea</taxon>
        <taxon>Rhabditida</taxon>
        <taxon>Tylenchina</taxon>
        <taxon>Panagrolaimomorpha</taxon>
        <taxon>Strongyloidoidea</taxon>
        <taxon>Steinernematidae</taxon>
        <taxon>Steinernema</taxon>
    </lineage>
</organism>
<protein>
    <recommendedName>
        <fullName evidence="1">SRR1-like domain-containing protein</fullName>
    </recommendedName>
</protein>
<accession>A0A4U5LUK4</accession>
<proteinExistence type="predicted"/>
<feature type="domain" description="SRR1-like" evidence="1">
    <location>
        <begin position="7"/>
        <end position="96"/>
    </location>
</feature>
<evidence type="ECO:0000313" key="2">
    <source>
        <dbReference type="EMBL" id="TKR59790.1"/>
    </source>
</evidence>
<gene>
    <name evidence="2" type="ORF">L596_029413</name>
</gene>
<dbReference type="Pfam" id="PF07985">
    <property type="entry name" value="SRR1"/>
    <property type="match status" value="1"/>
</dbReference>
<comment type="caution">
    <text evidence="2">The sequence shown here is derived from an EMBL/GenBank/DDBJ whole genome shotgun (WGS) entry which is preliminary data.</text>
</comment>
<keyword evidence="3" id="KW-1185">Reference proteome</keyword>
<dbReference type="EMBL" id="AZBU02000012">
    <property type="protein sequence ID" value="TKR59790.1"/>
    <property type="molecule type" value="Genomic_DNA"/>
</dbReference>
<dbReference type="OrthoDB" id="202158at2759"/>
<reference evidence="2 3" key="2">
    <citation type="journal article" date="2019" name="G3 (Bethesda)">
        <title>Hybrid Assembly of the Genome of the Entomopathogenic Nematode Steinernema carpocapsae Identifies the X-Chromosome.</title>
        <authorList>
            <person name="Serra L."/>
            <person name="Macchietto M."/>
            <person name="Macias-Munoz A."/>
            <person name="McGill C.J."/>
            <person name="Rodriguez I.M."/>
            <person name="Rodriguez B."/>
            <person name="Murad R."/>
            <person name="Mortazavi A."/>
        </authorList>
    </citation>
    <scope>NUCLEOTIDE SEQUENCE [LARGE SCALE GENOMIC DNA]</scope>
    <source>
        <strain evidence="2 3">ALL</strain>
    </source>
</reference>
<name>A0A4U5LUK4_STECR</name>
<dbReference type="AlphaFoldDB" id="A0A4U5LUK4"/>
<dbReference type="Proteomes" id="UP000298663">
    <property type="component" value="Unassembled WGS sequence"/>
</dbReference>
<reference evidence="2 3" key="1">
    <citation type="journal article" date="2015" name="Genome Biol.">
        <title>Comparative genomics of Steinernema reveals deeply conserved gene regulatory networks.</title>
        <authorList>
            <person name="Dillman A.R."/>
            <person name="Macchietto M."/>
            <person name="Porter C.F."/>
            <person name="Rogers A."/>
            <person name="Williams B."/>
            <person name="Antoshechkin I."/>
            <person name="Lee M.M."/>
            <person name="Goodwin Z."/>
            <person name="Lu X."/>
            <person name="Lewis E.E."/>
            <person name="Goodrich-Blair H."/>
            <person name="Stock S.P."/>
            <person name="Adams B.J."/>
            <person name="Sternberg P.W."/>
            <person name="Mortazavi A."/>
        </authorList>
    </citation>
    <scope>NUCLEOTIDE SEQUENCE [LARGE SCALE GENOMIC DNA]</scope>
    <source>
        <strain evidence="2 3">ALL</strain>
    </source>
</reference>